<feature type="compositionally biased region" description="Basic and acidic residues" evidence="1">
    <location>
        <begin position="1"/>
        <end position="11"/>
    </location>
</feature>
<proteinExistence type="predicted"/>
<dbReference type="HOGENOM" id="CLU_2018138_0_0_1"/>
<dbReference type="AlphaFoldDB" id="T1JZH6"/>
<evidence type="ECO:0000313" key="3">
    <source>
        <dbReference type="Proteomes" id="UP000015104"/>
    </source>
</evidence>
<reference evidence="2" key="2">
    <citation type="submission" date="2015-06" db="UniProtKB">
        <authorList>
            <consortium name="EnsemblMetazoa"/>
        </authorList>
    </citation>
    <scope>IDENTIFICATION</scope>
</reference>
<feature type="compositionally biased region" description="Basic and acidic residues" evidence="1">
    <location>
        <begin position="66"/>
        <end position="76"/>
    </location>
</feature>
<dbReference type="EnsemblMetazoa" id="tetur03g03980.1">
    <property type="protein sequence ID" value="tetur03g03980.1"/>
    <property type="gene ID" value="tetur03g03980"/>
</dbReference>
<sequence>MNDVTLDRNDAESLFLQGGANQTSTVTPPEENGDITDDTTLITAFSVVALHRRAARLKERSRHHRPSSDRTDDHSVLPKSPSVGSIQSTGSTYYDQLMGSGNIPKVQSISQYGALLAQHVPPK</sequence>
<feature type="region of interest" description="Disordered" evidence="1">
    <location>
        <begin position="56"/>
        <end position="100"/>
    </location>
</feature>
<feature type="region of interest" description="Disordered" evidence="1">
    <location>
        <begin position="1"/>
        <end position="36"/>
    </location>
</feature>
<protein>
    <submittedName>
        <fullName evidence="2">Uncharacterized protein</fullName>
    </submittedName>
</protein>
<organism evidence="2 3">
    <name type="scientific">Tetranychus urticae</name>
    <name type="common">Two-spotted spider mite</name>
    <dbReference type="NCBI Taxonomy" id="32264"/>
    <lineage>
        <taxon>Eukaryota</taxon>
        <taxon>Metazoa</taxon>
        <taxon>Ecdysozoa</taxon>
        <taxon>Arthropoda</taxon>
        <taxon>Chelicerata</taxon>
        <taxon>Arachnida</taxon>
        <taxon>Acari</taxon>
        <taxon>Acariformes</taxon>
        <taxon>Trombidiformes</taxon>
        <taxon>Prostigmata</taxon>
        <taxon>Eleutherengona</taxon>
        <taxon>Raphignathae</taxon>
        <taxon>Tetranychoidea</taxon>
        <taxon>Tetranychidae</taxon>
        <taxon>Tetranychus</taxon>
    </lineage>
</organism>
<accession>T1JZH6</accession>
<dbReference type="Proteomes" id="UP000015104">
    <property type="component" value="Unassembled WGS sequence"/>
</dbReference>
<evidence type="ECO:0000313" key="2">
    <source>
        <dbReference type="EnsemblMetazoa" id="tetur03g03980.1"/>
    </source>
</evidence>
<feature type="compositionally biased region" description="Polar residues" evidence="1">
    <location>
        <begin position="82"/>
        <end position="94"/>
    </location>
</feature>
<name>T1JZH6_TETUR</name>
<reference evidence="3" key="1">
    <citation type="submission" date="2011-08" db="EMBL/GenBank/DDBJ databases">
        <authorList>
            <person name="Rombauts S."/>
        </authorList>
    </citation>
    <scope>NUCLEOTIDE SEQUENCE</scope>
    <source>
        <strain evidence="3">London</strain>
    </source>
</reference>
<keyword evidence="3" id="KW-1185">Reference proteome</keyword>
<feature type="compositionally biased region" description="Basic residues" evidence="1">
    <location>
        <begin position="56"/>
        <end position="65"/>
    </location>
</feature>
<evidence type="ECO:0000256" key="1">
    <source>
        <dbReference type="SAM" id="MobiDB-lite"/>
    </source>
</evidence>
<dbReference type="EMBL" id="CAEY01001120">
    <property type="status" value="NOT_ANNOTATED_CDS"/>
    <property type="molecule type" value="Genomic_DNA"/>
</dbReference>